<gene>
    <name evidence="1" type="ORF">DWB61_15155</name>
</gene>
<name>A0A425XXV1_9BACT</name>
<evidence type="ECO:0000313" key="2">
    <source>
        <dbReference type="Proteomes" id="UP000285794"/>
    </source>
</evidence>
<evidence type="ECO:0000313" key="1">
    <source>
        <dbReference type="EMBL" id="RRG19547.1"/>
    </source>
</evidence>
<organism evidence="1 2">
    <name type="scientific">Ancylomarina euxinus</name>
    <dbReference type="NCBI Taxonomy" id="2283627"/>
    <lineage>
        <taxon>Bacteria</taxon>
        <taxon>Pseudomonadati</taxon>
        <taxon>Bacteroidota</taxon>
        <taxon>Bacteroidia</taxon>
        <taxon>Marinilabiliales</taxon>
        <taxon>Marinifilaceae</taxon>
        <taxon>Ancylomarina</taxon>
    </lineage>
</organism>
<accession>A0A425XXV1</accession>
<sequence length="85" mass="9901">MDYKIILSMSQQFDMSLSVHSKSQDLVFCNYLNGIKLLASAYMAQYKKESAKSQAPSFFLQKLSIYNPFFNTKRLLIRFGVCERQ</sequence>
<dbReference type="AlphaFoldDB" id="A0A425XXV1"/>
<dbReference type="EMBL" id="QQWG01000019">
    <property type="protein sequence ID" value="RRG19547.1"/>
    <property type="molecule type" value="Genomic_DNA"/>
</dbReference>
<dbReference type="Proteomes" id="UP000285794">
    <property type="component" value="Unassembled WGS sequence"/>
</dbReference>
<reference evidence="1 2" key="1">
    <citation type="submission" date="2018-07" db="EMBL/GenBank/DDBJ databases">
        <title>Draft genome sequence of Ancylomarina sp. M1P.</title>
        <authorList>
            <person name="Yadav S."/>
            <person name="Villanueva L."/>
            <person name="Damste J.S.S."/>
        </authorList>
    </citation>
    <scope>NUCLEOTIDE SEQUENCE [LARGE SCALE GENOMIC DNA]</scope>
    <source>
        <strain evidence="1 2">M1P</strain>
    </source>
</reference>
<protein>
    <submittedName>
        <fullName evidence="1">Uncharacterized protein</fullName>
    </submittedName>
</protein>
<keyword evidence="2" id="KW-1185">Reference proteome</keyword>
<proteinExistence type="predicted"/>
<comment type="caution">
    <text evidence="1">The sequence shown here is derived from an EMBL/GenBank/DDBJ whole genome shotgun (WGS) entry which is preliminary data.</text>
</comment>